<sequence length="520" mass="57412">MLVHGFLENSAQRLGDKTALIADNQRISYQALNTTADNLAHYLVTIGIKRGDRVVILLDNSAEAVTAIFGILKAGAVFVCLNPTIKPVKLNYIFRDSGAAALITHTTKQKVVQESTTDTPALKHIIWHGSQPQTTTGWPSTITSHNYADATTNLQPSTPNLPRSIDVDLATIIYTSGSTGEPKGVVSAHYNVVAAARSISTYLKNVENDIILSALPLSFDYGLYQILMATLFGGTVVLEKSFMFPYKVLEKIDQEKATGFPIVPTMVALLLQLDLSKFQFSHLRYMSNTAAALPVAYIQKLQNLLPHVQIYSMYGLTECKRVAYLPPEYLSVKPTSVGIPMPNEEVFIVDENGNELGPDQTGELVVRGANVMQGYWNSPEETARTFRPGRYRGETLLYTGDLFKRDADGFLYFVGRKDDMIKTKGERVSPKEIENMLCSLEGVSEAAVIGVPDDILGQAIKAFIVPSNNAKLTNEEIQRHCTKNLEPFLVPKYIEFLDNMPKSNSGKIDKKALQRPTNNT</sequence>
<dbReference type="InterPro" id="IPR000873">
    <property type="entry name" value="AMP-dep_synth/lig_dom"/>
</dbReference>
<dbReference type="EMBL" id="JALJRB010000021">
    <property type="protein sequence ID" value="MCJ8502107.1"/>
    <property type="molecule type" value="Genomic_DNA"/>
</dbReference>
<dbReference type="InterPro" id="IPR020845">
    <property type="entry name" value="AMP-binding_CS"/>
</dbReference>
<feature type="domain" description="AMP-binding enzyme C-terminal" evidence="4">
    <location>
        <begin position="432"/>
        <end position="507"/>
    </location>
</feature>
<dbReference type="InterPro" id="IPR045851">
    <property type="entry name" value="AMP-bd_C_sf"/>
</dbReference>
<dbReference type="InterPro" id="IPR042099">
    <property type="entry name" value="ANL_N_sf"/>
</dbReference>
<evidence type="ECO:0000313" key="5">
    <source>
        <dbReference type="EMBL" id="MCJ8502107.1"/>
    </source>
</evidence>
<dbReference type="PANTHER" id="PTHR43767:SF10">
    <property type="entry name" value="SURFACTIN SYNTHASE SUBUNIT 1"/>
    <property type="match status" value="1"/>
</dbReference>
<organism evidence="5 6">
    <name type="scientific">Desulfatitalea alkaliphila</name>
    <dbReference type="NCBI Taxonomy" id="2929485"/>
    <lineage>
        <taxon>Bacteria</taxon>
        <taxon>Pseudomonadati</taxon>
        <taxon>Thermodesulfobacteriota</taxon>
        <taxon>Desulfobacteria</taxon>
        <taxon>Desulfobacterales</taxon>
        <taxon>Desulfosarcinaceae</taxon>
        <taxon>Desulfatitalea</taxon>
    </lineage>
</organism>
<dbReference type="Proteomes" id="UP001165427">
    <property type="component" value="Unassembled WGS sequence"/>
</dbReference>
<accession>A0AA41UL49</accession>
<reference evidence="5" key="1">
    <citation type="submission" date="2022-04" db="EMBL/GenBank/DDBJ databases">
        <title>Desulfatitalea alkaliphila sp. nov., a novel anaerobic sulfate-reducing bacterium isolated from terrestrial mud volcano, Taman Peninsula, Russia.</title>
        <authorList>
            <person name="Khomyakova M.A."/>
            <person name="Merkel A.Y."/>
            <person name="Slobodkin A.I."/>
        </authorList>
    </citation>
    <scope>NUCLEOTIDE SEQUENCE</scope>
    <source>
        <strain evidence="5">M08but</strain>
    </source>
</reference>
<evidence type="ECO:0000259" key="4">
    <source>
        <dbReference type="Pfam" id="PF13193"/>
    </source>
</evidence>
<name>A0AA41UL49_9BACT</name>
<dbReference type="Gene3D" id="3.40.50.12780">
    <property type="entry name" value="N-terminal domain of ligase-like"/>
    <property type="match status" value="1"/>
</dbReference>
<dbReference type="Pfam" id="PF13193">
    <property type="entry name" value="AMP-binding_C"/>
    <property type="match status" value="1"/>
</dbReference>
<protein>
    <submittedName>
        <fullName evidence="5">AMP-binding protein</fullName>
    </submittedName>
</protein>
<dbReference type="Pfam" id="PF00501">
    <property type="entry name" value="AMP-binding"/>
    <property type="match status" value="1"/>
</dbReference>
<keyword evidence="6" id="KW-1185">Reference proteome</keyword>
<dbReference type="SUPFAM" id="SSF56801">
    <property type="entry name" value="Acetyl-CoA synthetase-like"/>
    <property type="match status" value="1"/>
</dbReference>
<evidence type="ECO:0000259" key="3">
    <source>
        <dbReference type="Pfam" id="PF00501"/>
    </source>
</evidence>
<evidence type="ECO:0000256" key="1">
    <source>
        <dbReference type="ARBA" id="ARBA00006432"/>
    </source>
</evidence>
<dbReference type="Gene3D" id="3.30.300.30">
    <property type="match status" value="1"/>
</dbReference>
<dbReference type="InterPro" id="IPR050237">
    <property type="entry name" value="ATP-dep_AMP-bd_enzyme"/>
</dbReference>
<dbReference type="PANTHER" id="PTHR43767">
    <property type="entry name" value="LONG-CHAIN-FATTY-ACID--COA LIGASE"/>
    <property type="match status" value="1"/>
</dbReference>
<dbReference type="InterPro" id="IPR025110">
    <property type="entry name" value="AMP-bd_C"/>
</dbReference>
<dbReference type="PROSITE" id="PS00455">
    <property type="entry name" value="AMP_BINDING"/>
    <property type="match status" value="1"/>
</dbReference>
<evidence type="ECO:0000313" key="6">
    <source>
        <dbReference type="Proteomes" id="UP001165427"/>
    </source>
</evidence>
<dbReference type="RefSeq" id="WP_246912138.1">
    <property type="nucleotide sequence ID" value="NZ_JALJRB010000021.1"/>
</dbReference>
<dbReference type="GO" id="GO:0016877">
    <property type="term" value="F:ligase activity, forming carbon-sulfur bonds"/>
    <property type="evidence" value="ECO:0007669"/>
    <property type="project" value="UniProtKB-ARBA"/>
</dbReference>
<feature type="domain" description="AMP-dependent synthetase/ligase" evidence="3">
    <location>
        <begin position="7"/>
        <end position="376"/>
    </location>
</feature>
<comment type="similarity">
    <text evidence="1">Belongs to the ATP-dependent AMP-binding enzyme family.</text>
</comment>
<gene>
    <name evidence="5" type="ORF">MRX98_16100</name>
</gene>
<keyword evidence="2" id="KW-0436">Ligase</keyword>
<evidence type="ECO:0000256" key="2">
    <source>
        <dbReference type="ARBA" id="ARBA00022598"/>
    </source>
</evidence>
<comment type="caution">
    <text evidence="5">The sequence shown here is derived from an EMBL/GenBank/DDBJ whole genome shotgun (WGS) entry which is preliminary data.</text>
</comment>
<dbReference type="AlphaFoldDB" id="A0AA41UL49"/>
<dbReference type="FunFam" id="3.30.300.30:FF:000008">
    <property type="entry name" value="2,3-dihydroxybenzoate-AMP ligase"/>
    <property type="match status" value="1"/>
</dbReference>
<proteinExistence type="inferred from homology"/>